<evidence type="ECO:0000313" key="1">
    <source>
        <dbReference type="EMBL" id="CAB4540034.1"/>
    </source>
</evidence>
<dbReference type="AlphaFoldDB" id="A0A6J6BMT4"/>
<dbReference type="EMBL" id="CAEZSF010000083">
    <property type="protein sequence ID" value="CAB4540034.1"/>
    <property type="molecule type" value="Genomic_DNA"/>
</dbReference>
<name>A0A6J6BMT4_9ZZZZ</name>
<accession>A0A6J6BMT4</accession>
<proteinExistence type="predicted"/>
<gene>
    <name evidence="1" type="ORF">UFOPK1358_00972</name>
</gene>
<protein>
    <submittedName>
        <fullName evidence="1">Unannotated protein</fullName>
    </submittedName>
</protein>
<reference evidence="1" key="1">
    <citation type="submission" date="2020-05" db="EMBL/GenBank/DDBJ databases">
        <authorList>
            <person name="Chiriac C."/>
            <person name="Salcher M."/>
            <person name="Ghai R."/>
            <person name="Kavagutti S V."/>
        </authorList>
    </citation>
    <scope>NUCLEOTIDE SEQUENCE</scope>
</reference>
<organism evidence="1">
    <name type="scientific">freshwater metagenome</name>
    <dbReference type="NCBI Taxonomy" id="449393"/>
    <lineage>
        <taxon>unclassified sequences</taxon>
        <taxon>metagenomes</taxon>
        <taxon>ecological metagenomes</taxon>
    </lineage>
</organism>
<sequence length="266" mass="29019">MNPEATTHPAAGAANLSPSSALWSRRTPGTEAALFASALLGITISQAEDLISVTLASSQEASDFLRHLDQAVGSMKRTTAKVSQRCVSAIRGPVLWSETVTARASALGNEDIFVCSVLSRSFDSPENRMLVSSVFSLSRAQIALQSLPPDLLQRLSVDQEHIGQVSDLARRWLSDPRLSGIRTQEPSQRERARVMRSGRSNRLQPLFKFRELALNPFAHDPAALDSLVNPQTRKNHAELLQRVEATEAQTGRIQELLCGPNGLQFG</sequence>